<evidence type="ECO:0000313" key="1">
    <source>
        <dbReference type="EMBL" id="AYA36283.1"/>
    </source>
</evidence>
<evidence type="ECO:0000313" key="2">
    <source>
        <dbReference type="Proteomes" id="UP000262802"/>
    </source>
</evidence>
<dbReference type="KEGG" id="hyh:D3Y59_03910"/>
<keyword evidence="2" id="KW-1185">Reference proteome</keyword>
<dbReference type="OrthoDB" id="880094at2"/>
<accession>A0A3B7QYM2</accession>
<sequence length="174" mass="18956">MMKKPVVPSLLSSARAIGLRAWQTGPLFRKVFLAAVDSVQEVLRAEVQKGNAKVVADFLVDKAAPAVKALLLERMTIRLLARLGLRGALASNVVGWILPFVLEKAVQLVLKTEAAAKLQQHPSVANVRRTLDELKNRLRRAVAPDYGSGAQEVDRYLTELPAANSPVPQPNAKH</sequence>
<organism evidence="1 2">
    <name type="scientific">Hymenobacter oligotrophus</name>
    <dbReference type="NCBI Taxonomy" id="2319843"/>
    <lineage>
        <taxon>Bacteria</taxon>
        <taxon>Pseudomonadati</taxon>
        <taxon>Bacteroidota</taxon>
        <taxon>Cytophagia</taxon>
        <taxon>Cytophagales</taxon>
        <taxon>Hymenobacteraceae</taxon>
        <taxon>Hymenobacter</taxon>
    </lineage>
</organism>
<proteinExistence type="predicted"/>
<protein>
    <submittedName>
        <fullName evidence="1">Uncharacterized protein</fullName>
    </submittedName>
</protein>
<name>A0A3B7QYM2_9BACT</name>
<dbReference type="Proteomes" id="UP000262802">
    <property type="component" value="Chromosome"/>
</dbReference>
<reference evidence="1 2" key="1">
    <citation type="submission" date="2018-09" db="EMBL/GenBank/DDBJ databases">
        <title>Hymenobacter medium sp. nov., isolated from R2A medium.</title>
        <authorList>
            <person name="Yingchao G."/>
        </authorList>
    </citation>
    <scope>NUCLEOTIDE SEQUENCE [LARGE SCALE GENOMIC DNA]</scope>
    <source>
        <strain evidence="2">sh-6</strain>
    </source>
</reference>
<dbReference type="EMBL" id="CP032317">
    <property type="protein sequence ID" value="AYA36283.1"/>
    <property type="molecule type" value="Genomic_DNA"/>
</dbReference>
<dbReference type="AlphaFoldDB" id="A0A3B7QYM2"/>
<gene>
    <name evidence="1" type="ORF">D3Y59_03910</name>
</gene>